<evidence type="ECO:0000256" key="6">
    <source>
        <dbReference type="ARBA" id="ARBA00022679"/>
    </source>
</evidence>
<dbReference type="CDD" id="cd00075">
    <property type="entry name" value="HATPase"/>
    <property type="match status" value="1"/>
</dbReference>
<dbReference type="SMART" id="SM00388">
    <property type="entry name" value="HisKA"/>
    <property type="match status" value="1"/>
</dbReference>
<dbReference type="Pfam" id="PF02518">
    <property type="entry name" value="HATPase_c"/>
    <property type="match status" value="1"/>
</dbReference>
<keyword evidence="9 17" id="KW-0418">Kinase</keyword>
<evidence type="ECO:0000256" key="1">
    <source>
        <dbReference type="ARBA" id="ARBA00000085"/>
    </source>
</evidence>
<dbReference type="InterPro" id="IPR003660">
    <property type="entry name" value="HAMP_dom"/>
</dbReference>
<evidence type="ECO:0000256" key="14">
    <source>
        <dbReference type="SAM" id="Phobius"/>
    </source>
</evidence>
<dbReference type="Gene3D" id="6.10.340.10">
    <property type="match status" value="1"/>
</dbReference>
<keyword evidence="6" id="KW-0808">Transferase</keyword>
<comment type="caution">
    <text evidence="17">The sequence shown here is derived from an EMBL/GenBank/DDBJ whole genome shotgun (WGS) entry which is preliminary data.</text>
</comment>
<keyword evidence="4" id="KW-1003">Cell membrane</keyword>
<feature type="transmembrane region" description="Helical" evidence="14">
    <location>
        <begin position="12"/>
        <end position="30"/>
    </location>
</feature>
<keyword evidence="10" id="KW-0067">ATP-binding</keyword>
<dbReference type="InterPro" id="IPR003661">
    <property type="entry name" value="HisK_dim/P_dom"/>
</dbReference>
<dbReference type="Proteomes" id="UP000579281">
    <property type="component" value="Unassembled WGS sequence"/>
</dbReference>
<dbReference type="EC" id="2.7.13.3" evidence="3"/>
<feature type="domain" description="HAMP" evidence="16">
    <location>
        <begin position="178"/>
        <end position="230"/>
    </location>
</feature>
<sequence length="446" mass="51104">MKIGQKIQITYFILLIVTFLITGLTFRQLLHRYLINEARDQMRIEAKSIAETLKKVSLEDPKFRQNIIVKRNLKVAGRFIDSKVIVFNQNDRVVYTNIEEVDKKTLRLLGDLNSVVTRDYVMERVPITNEKGNLKGNVILFSKVKDLMELNRLLNRTQMASFVVASIIAIVLGMFLQQKLTKPIRDLKHHMTYFSLQDDKDTVSIKTGDEIEELAVCFSDMTARLKKYDNQQKRFLQNTSHELKTPLMSIQGYAEAIKDGVVEGKEMEESLEIIIDESQRLKKIVDEMMYLMKLDNVEETFCYEKVSLQEIINLAIKSVKALADEKGIHFHLGGDWNHIGCFDGEKLNRAFINILSNAIRYAEKDIRLECNVLHKKVEIYIMDDGPGLKSGEMKKIFERFYKGDNGNTGIGLSITKAIVEGHQGKIIAYNNGDKGAVFKIELPLNA</sequence>
<feature type="domain" description="Histidine kinase" evidence="15">
    <location>
        <begin position="238"/>
        <end position="446"/>
    </location>
</feature>
<organism evidence="17 18">
    <name type="scientific">Anaerosolibacter carboniphilus</name>
    <dbReference type="NCBI Taxonomy" id="1417629"/>
    <lineage>
        <taxon>Bacteria</taxon>
        <taxon>Bacillati</taxon>
        <taxon>Bacillota</taxon>
        <taxon>Clostridia</taxon>
        <taxon>Peptostreptococcales</taxon>
        <taxon>Thermotaleaceae</taxon>
        <taxon>Anaerosolibacter</taxon>
    </lineage>
</organism>
<dbReference type="PANTHER" id="PTHR45528:SF1">
    <property type="entry name" value="SENSOR HISTIDINE KINASE CPXA"/>
    <property type="match status" value="1"/>
</dbReference>
<evidence type="ECO:0000313" key="17">
    <source>
        <dbReference type="EMBL" id="MBB6214097.1"/>
    </source>
</evidence>
<protein>
    <recommendedName>
        <fullName evidence="3">histidine kinase</fullName>
        <ecNumber evidence="3">2.7.13.3</ecNumber>
    </recommendedName>
</protein>
<comment type="subcellular location">
    <subcellularLocation>
        <location evidence="2">Cell membrane</location>
        <topology evidence="2">Multi-pass membrane protein</topology>
    </subcellularLocation>
</comment>
<dbReference type="InterPro" id="IPR036097">
    <property type="entry name" value="HisK_dim/P_sf"/>
</dbReference>
<accession>A0A841KKX6</accession>
<dbReference type="EMBL" id="JACHEN010000001">
    <property type="protein sequence ID" value="MBB6214097.1"/>
    <property type="molecule type" value="Genomic_DNA"/>
</dbReference>
<evidence type="ECO:0000256" key="10">
    <source>
        <dbReference type="ARBA" id="ARBA00022840"/>
    </source>
</evidence>
<dbReference type="FunFam" id="1.10.287.130:FF:000001">
    <property type="entry name" value="Two-component sensor histidine kinase"/>
    <property type="match status" value="1"/>
</dbReference>
<feature type="transmembrane region" description="Helical" evidence="14">
    <location>
        <begin position="158"/>
        <end position="176"/>
    </location>
</feature>
<comment type="catalytic activity">
    <reaction evidence="1">
        <text>ATP + protein L-histidine = ADP + protein N-phospho-L-histidine.</text>
        <dbReference type="EC" id="2.7.13.3"/>
    </reaction>
</comment>
<dbReference type="CDD" id="cd00082">
    <property type="entry name" value="HisKA"/>
    <property type="match status" value="1"/>
</dbReference>
<evidence type="ECO:0000256" key="4">
    <source>
        <dbReference type="ARBA" id="ARBA00022475"/>
    </source>
</evidence>
<dbReference type="GO" id="GO:0005524">
    <property type="term" value="F:ATP binding"/>
    <property type="evidence" value="ECO:0007669"/>
    <property type="project" value="UniProtKB-KW"/>
</dbReference>
<evidence type="ECO:0000256" key="13">
    <source>
        <dbReference type="ARBA" id="ARBA00023136"/>
    </source>
</evidence>
<evidence type="ECO:0000256" key="11">
    <source>
        <dbReference type="ARBA" id="ARBA00022989"/>
    </source>
</evidence>
<dbReference type="InterPro" id="IPR004358">
    <property type="entry name" value="Sig_transdc_His_kin-like_C"/>
</dbReference>
<dbReference type="PRINTS" id="PR00344">
    <property type="entry name" value="BCTRLSENSOR"/>
</dbReference>
<dbReference type="AlphaFoldDB" id="A0A841KKX6"/>
<reference evidence="17 18" key="1">
    <citation type="submission" date="2020-08" db="EMBL/GenBank/DDBJ databases">
        <title>Genomic Encyclopedia of Type Strains, Phase IV (KMG-IV): sequencing the most valuable type-strain genomes for metagenomic binning, comparative biology and taxonomic classification.</title>
        <authorList>
            <person name="Goeker M."/>
        </authorList>
    </citation>
    <scope>NUCLEOTIDE SEQUENCE [LARGE SCALE GENOMIC DNA]</scope>
    <source>
        <strain evidence="17 18">DSM 103526</strain>
    </source>
</reference>
<dbReference type="GO" id="GO:0005886">
    <property type="term" value="C:plasma membrane"/>
    <property type="evidence" value="ECO:0007669"/>
    <property type="project" value="UniProtKB-SubCell"/>
</dbReference>
<dbReference type="SMART" id="SM00387">
    <property type="entry name" value="HATPase_c"/>
    <property type="match status" value="1"/>
</dbReference>
<dbReference type="Gene3D" id="3.30.565.10">
    <property type="entry name" value="Histidine kinase-like ATPase, C-terminal domain"/>
    <property type="match status" value="1"/>
</dbReference>
<dbReference type="PANTHER" id="PTHR45528">
    <property type="entry name" value="SENSOR HISTIDINE KINASE CPXA"/>
    <property type="match status" value="1"/>
</dbReference>
<dbReference type="SUPFAM" id="SSF47384">
    <property type="entry name" value="Homodimeric domain of signal transducing histidine kinase"/>
    <property type="match status" value="1"/>
</dbReference>
<dbReference type="InterPro" id="IPR050398">
    <property type="entry name" value="HssS/ArlS-like"/>
</dbReference>
<keyword evidence="11 14" id="KW-1133">Transmembrane helix</keyword>
<dbReference type="RefSeq" id="WP_184307196.1">
    <property type="nucleotide sequence ID" value="NZ_JACHEN010000001.1"/>
</dbReference>
<dbReference type="GO" id="GO:0000155">
    <property type="term" value="F:phosphorelay sensor kinase activity"/>
    <property type="evidence" value="ECO:0007669"/>
    <property type="project" value="InterPro"/>
</dbReference>
<evidence type="ECO:0000256" key="7">
    <source>
        <dbReference type="ARBA" id="ARBA00022692"/>
    </source>
</evidence>
<name>A0A841KKX6_9FIRM</name>
<keyword evidence="8" id="KW-0547">Nucleotide-binding</keyword>
<dbReference type="Gene3D" id="1.10.287.130">
    <property type="match status" value="1"/>
</dbReference>
<evidence type="ECO:0000256" key="8">
    <source>
        <dbReference type="ARBA" id="ARBA00022741"/>
    </source>
</evidence>
<keyword evidence="12" id="KW-0902">Two-component regulatory system</keyword>
<evidence type="ECO:0000256" key="5">
    <source>
        <dbReference type="ARBA" id="ARBA00022553"/>
    </source>
</evidence>
<keyword evidence="18" id="KW-1185">Reference proteome</keyword>
<keyword evidence="13 14" id="KW-0472">Membrane</keyword>
<dbReference type="SUPFAM" id="SSF55874">
    <property type="entry name" value="ATPase domain of HSP90 chaperone/DNA topoisomerase II/histidine kinase"/>
    <property type="match status" value="1"/>
</dbReference>
<evidence type="ECO:0000256" key="9">
    <source>
        <dbReference type="ARBA" id="ARBA00022777"/>
    </source>
</evidence>
<evidence type="ECO:0000256" key="12">
    <source>
        <dbReference type="ARBA" id="ARBA00023012"/>
    </source>
</evidence>
<dbReference type="PROSITE" id="PS50885">
    <property type="entry name" value="HAMP"/>
    <property type="match status" value="1"/>
</dbReference>
<keyword evidence="7 14" id="KW-0812">Transmembrane</keyword>
<evidence type="ECO:0000256" key="2">
    <source>
        <dbReference type="ARBA" id="ARBA00004651"/>
    </source>
</evidence>
<dbReference type="PROSITE" id="PS50109">
    <property type="entry name" value="HIS_KIN"/>
    <property type="match status" value="1"/>
</dbReference>
<dbReference type="InterPro" id="IPR036890">
    <property type="entry name" value="HATPase_C_sf"/>
</dbReference>
<dbReference type="InterPro" id="IPR005467">
    <property type="entry name" value="His_kinase_dom"/>
</dbReference>
<dbReference type="Pfam" id="PF00512">
    <property type="entry name" value="HisKA"/>
    <property type="match status" value="1"/>
</dbReference>
<evidence type="ECO:0000313" key="18">
    <source>
        <dbReference type="Proteomes" id="UP000579281"/>
    </source>
</evidence>
<evidence type="ECO:0000256" key="3">
    <source>
        <dbReference type="ARBA" id="ARBA00012438"/>
    </source>
</evidence>
<dbReference type="CDD" id="cd06225">
    <property type="entry name" value="HAMP"/>
    <property type="match status" value="1"/>
</dbReference>
<evidence type="ECO:0000259" key="15">
    <source>
        <dbReference type="PROSITE" id="PS50109"/>
    </source>
</evidence>
<proteinExistence type="predicted"/>
<evidence type="ECO:0000259" key="16">
    <source>
        <dbReference type="PROSITE" id="PS50885"/>
    </source>
</evidence>
<gene>
    <name evidence="17" type="ORF">HNQ80_000166</name>
</gene>
<keyword evidence="5" id="KW-0597">Phosphoprotein</keyword>
<dbReference type="InterPro" id="IPR003594">
    <property type="entry name" value="HATPase_dom"/>
</dbReference>